<protein>
    <recommendedName>
        <fullName evidence="8">Adenine phosphoribosyltransferase</fullName>
        <ecNumber evidence="7">2.4.2.7</ecNumber>
    </recommendedName>
</protein>
<keyword evidence="15" id="KW-1185">Reference proteome</keyword>
<feature type="domain" description="Phosphoribosyltransferase" evidence="13">
    <location>
        <begin position="34"/>
        <end position="159"/>
    </location>
</feature>
<comment type="subcellular location">
    <subcellularLocation>
        <location evidence="3">Cytoplasm</location>
    </subcellularLocation>
</comment>
<evidence type="ECO:0000256" key="7">
    <source>
        <dbReference type="ARBA" id="ARBA00011893"/>
    </source>
</evidence>
<dbReference type="EC" id="2.4.2.7" evidence="7"/>
<evidence type="ECO:0000256" key="2">
    <source>
        <dbReference type="ARBA" id="ARBA00003968"/>
    </source>
</evidence>
<organism evidence="14 15">
    <name type="scientific">Zootermopsis nevadensis</name>
    <name type="common">Dampwood termite</name>
    <dbReference type="NCBI Taxonomy" id="136037"/>
    <lineage>
        <taxon>Eukaryota</taxon>
        <taxon>Metazoa</taxon>
        <taxon>Ecdysozoa</taxon>
        <taxon>Arthropoda</taxon>
        <taxon>Hexapoda</taxon>
        <taxon>Insecta</taxon>
        <taxon>Pterygota</taxon>
        <taxon>Neoptera</taxon>
        <taxon>Polyneoptera</taxon>
        <taxon>Dictyoptera</taxon>
        <taxon>Blattodea</taxon>
        <taxon>Blattoidea</taxon>
        <taxon>Termitoidae</taxon>
        <taxon>Termopsidae</taxon>
        <taxon>Zootermopsis</taxon>
    </lineage>
</organism>
<evidence type="ECO:0000256" key="12">
    <source>
        <dbReference type="ARBA" id="ARBA00022726"/>
    </source>
</evidence>
<dbReference type="InterPro" id="IPR029057">
    <property type="entry name" value="PRTase-like"/>
</dbReference>
<dbReference type="InterPro" id="IPR050054">
    <property type="entry name" value="UPRTase/APRTase"/>
</dbReference>
<dbReference type="GO" id="GO:0016208">
    <property type="term" value="F:AMP binding"/>
    <property type="evidence" value="ECO:0007669"/>
    <property type="project" value="TreeGrafter"/>
</dbReference>
<evidence type="ECO:0000313" key="15">
    <source>
        <dbReference type="Proteomes" id="UP000027135"/>
    </source>
</evidence>
<comment type="similarity">
    <text evidence="5">Belongs to the purine/pyrimidine phosphoribosyltransferase family.</text>
</comment>
<dbReference type="GO" id="GO:0006166">
    <property type="term" value="P:purine ribonucleoside salvage"/>
    <property type="evidence" value="ECO:0007669"/>
    <property type="project" value="UniProtKB-KW"/>
</dbReference>
<comment type="catalytic activity">
    <reaction evidence="1">
        <text>AMP + diphosphate = 5-phospho-alpha-D-ribose 1-diphosphate + adenine</text>
        <dbReference type="Rhea" id="RHEA:16609"/>
        <dbReference type="ChEBI" id="CHEBI:16708"/>
        <dbReference type="ChEBI" id="CHEBI:33019"/>
        <dbReference type="ChEBI" id="CHEBI:58017"/>
        <dbReference type="ChEBI" id="CHEBI:456215"/>
        <dbReference type="EC" id="2.4.2.7"/>
    </reaction>
</comment>
<evidence type="ECO:0000256" key="10">
    <source>
        <dbReference type="ARBA" id="ARBA00022676"/>
    </source>
</evidence>
<dbReference type="GO" id="GO:0006168">
    <property type="term" value="P:adenine salvage"/>
    <property type="evidence" value="ECO:0007669"/>
    <property type="project" value="InterPro"/>
</dbReference>
<dbReference type="EMBL" id="KK853153">
    <property type="protein sequence ID" value="KDR10535.1"/>
    <property type="molecule type" value="Genomic_DNA"/>
</dbReference>
<evidence type="ECO:0000313" key="14">
    <source>
        <dbReference type="EMBL" id="KDR10535.1"/>
    </source>
</evidence>
<dbReference type="InParanoid" id="A0A067QZI0"/>
<dbReference type="OMA" id="QAYDLEY"/>
<keyword evidence="10 14" id="KW-0328">Glycosyltransferase</keyword>
<evidence type="ECO:0000259" key="13">
    <source>
        <dbReference type="Pfam" id="PF00156"/>
    </source>
</evidence>
<comment type="pathway">
    <text evidence="4">Purine metabolism; AMP biosynthesis via salvage pathway; AMP from adenine: step 1/1.</text>
</comment>
<comment type="subunit">
    <text evidence="6">Homodimer.</text>
</comment>
<evidence type="ECO:0000256" key="4">
    <source>
        <dbReference type="ARBA" id="ARBA00004659"/>
    </source>
</evidence>
<evidence type="ECO:0000256" key="9">
    <source>
        <dbReference type="ARBA" id="ARBA00022490"/>
    </source>
</evidence>
<dbReference type="FunFam" id="3.40.50.2020:FF:000004">
    <property type="entry name" value="Adenine phosphoribosyltransferase"/>
    <property type="match status" value="1"/>
</dbReference>
<dbReference type="Pfam" id="PF00156">
    <property type="entry name" value="Pribosyltran"/>
    <property type="match status" value="1"/>
</dbReference>
<dbReference type="InterPro" id="IPR000836">
    <property type="entry name" value="PRTase_dom"/>
</dbReference>
<dbReference type="InterPro" id="IPR005764">
    <property type="entry name" value="Ade_phspho_trans"/>
</dbReference>
<dbReference type="OrthoDB" id="363185at2759"/>
<evidence type="ECO:0000256" key="8">
    <source>
        <dbReference type="ARBA" id="ARBA00017366"/>
    </source>
</evidence>
<dbReference type="CDD" id="cd06223">
    <property type="entry name" value="PRTases_typeI"/>
    <property type="match status" value="1"/>
</dbReference>
<name>A0A067QZI0_ZOONE</name>
<dbReference type="PANTHER" id="PTHR32315:SF3">
    <property type="entry name" value="ADENINE PHOSPHORIBOSYLTRANSFERASE"/>
    <property type="match status" value="1"/>
</dbReference>
<evidence type="ECO:0000256" key="1">
    <source>
        <dbReference type="ARBA" id="ARBA00000868"/>
    </source>
</evidence>
<dbReference type="GO" id="GO:0002055">
    <property type="term" value="F:adenine binding"/>
    <property type="evidence" value="ECO:0007669"/>
    <property type="project" value="TreeGrafter"/>
</dbReference>
<keyword evidence="9" id="KW-0963">Cytoplasm</keyword>
<dbReference type="HAMAP" id="MF_00004">
    <property type="entry name" value="Aden_phosphoribosyltr"/>
    <property type="match status" value="1"/>
</dbReference>
<dbReference type="GO" id="GO:0005737">
    <property type="term" value="C:cytoplasm"/>
    <property type="evidence" value="ECO:0007669"/>
    <property type="project" value="UniProtKB-SubCell"/>
</dbReference>
<evidence type="ECO:0000256" key="3">
    <source>
        <dbReference type="ARBA" id="ARBA00004496"/>
    </source>
</evidence>
<evidence type="ECO:0000256" key="6">
    <source>
        <dbReference type="ARBA" id="ARBA00011738"/>
    </source>
</evidence>
<dbReference type="GO" id="GO:0003999">
    <property type="term" value="F:adenine phosphoribosyltransferase activity"/>
    <property type="evidence" value="ECO:0007669"/>
    <property type="project" value="UniProtKB-EC"/>
</dbReference>
<dbReference type="SUPFAM" id="SSF53271">
    <property type="entry name" value="PRTase-like"/>
    <property type="match status" value="1"/>
</dbReference>
<proteinExistence type="inferred from homology"/>
<dbReference type="Proteomes" id="UP000027135">
    <property type="component" value="Unassembled WGS sequence"/>
</dbReference>
<evidence type="ECO:0000256" key="11">
    <source>
        <dbReference type="ARBA" id="ARBA00022679"/>
    </source>
</evidence>
<dbReference type="STRING" id="136037.A0A067QZI0"/>
<sequence>MEEHKEKLEFVKNHIDSYPDFPKPGILFRDLFSVLRNPRAFHALQDVMIEHVSSQLTPKPEVIVALDSRGFLLGPLLALHFHIPFIPIRKRGKLPGDVTRVSFALEYGTDIFEIQSLSLGSGQNVLIVDDLLATGGSLNAACQLVNQLQATVLECLVIMELVYLKGRDNVKAPVHSLIQF</sequence>
<dbReference type="FunCoup" id="A0A067QZI0">
    <property type="interactions" value="643"/>
</dbReference>
<gene>
    <name evidence="14" type="ORF">L798_15244</name>
</gene>
<dbReference type="PANTHER" id="PTHR32315">
    <property type="entry name" value="ADENINE PHOSPHORIBOSYLTRANSFERASE"/>
    <property type="match status" value="1"/>
</dbReference>
<comment type="function">
    <text evidence="2">Catalyzes a salvage reaction resulting in the formation of AMP, that is energically less costly than de novo synthesis.</text>
</comment>
<dbReference type="GO" id="GO:0044209">
    <property type="term" value="P:AMP salvage"/>
    <property type="evidence" value="ECO:0007669"/>
    <property type="project" value="UniProtKB-UniPathway"/>
</dbReference>
<accession>A0A067QZI0</accession>
<dbReference type="Gene3D" id="3.40.50.2020">
    <property type="match status" value="1"/>
</dbReference>
<dbReference type="AlphaFoldDB" id="A0A067QZI0"/>
<dbReference type="UniPathway" id="UPA00588">
    <property type="reaction ID" value="UER00646"/>
</dbReference>
<reference evidence="14 15" key="1">
    <citation type="journal article" date="2014" name="Nat. Commun.">
        <title>Molecular traces of alternative social organization in a termite genome.</title>
        <authorList>
            <person name="Terrapon N."/>
            <person name="Li C."/>
            <person name="Robertson H.M."/>
            <person name="Ji L."/>
            <person name="Meng X."/>
            <person name="Booth W."/>
            <person name="Chen Z."/>
            <person name="Childers C.P."/>
            <person name="Glastad K.M."/>
            <person name="Gokhale K."/>
            <person name="Gowin J."/>
            <person name="Gronenberg W."/>
            <person name="Hermansen R.A."/>
            <person name="Hu H."/>
            <person name="Hunt B.G."/>
            <person name="Huylmans A.K."/>
            <person name="Khalil S.M."/>
            <person name="Mitchell R.D."/>
            <person name="Munoz-Torres M.C."/>
            <person name="Mustard J.A."/>
            <person name="Pan H."/>
            <person name="Reese J.T."/>
            <person name="Scharf M.E."/>
            <person name="Sun F."/>
            <person name="Vogel H."/>
            <person name="Xiao J."/>
            <person name="Yang W."/>
            <person name="Yang Z."/>
            <person name="Yang Z."/>
            <person name="Zhou J."/>
            <person name="Zhu J."/>
            <person name="Brent C.S."/>
            <person name="Elsik C.G."/>
            <person name="Goodisman M.A."/>
            <person name="Liberles D.A."/>
            <person name="Roe R.M."/>
            <person name="Vargo E.L."/>
            <person name="Vilcinskas A."/>
            <person name="Wang J."/>
            <person name="Bornberg-Bauer E."/>
            <person name="Korb J."/>
            <person name="Zhang G."/>
            <person name="Liebig J."/>
        </authorList>
    </citation>
    <scope>NUCLEOTIDE SEQUENCE [LARGE SCALE GENOMIC DNA]</scope>
    <source>
        <tissue evidence="14">Whole organism</tissue>
    </source>
</reference>
<keyword evidence="12" id="KW-0660">Purine salvage</keyword>
<evidence type="ECO:0000256" key="5">
    <source>
        <dbReference type="ARBA" id="ARBA00008391"/>
    </source>
</evidence>
<dbReference type="NCBIfam" id="NF002636">
    <property type="entry name" value="PRK02304.1-5"/>
    <property type="match status" value="1"/>
</dbReference>
<keyword evidence="11 14" id="KW-0808">Transferase</keyword>
<dbReference type="eggNOG" id="KOG1712">
    <property type="taxonomic scope" value="Eukaryota"/>
</dbReference>